<evidence type="ECO:0000256" key="13">
    <source>
        <dbReference type="ARBA" id="ARBA00023157"/>
    </source>
</evidence>
<reference evidence="19" key="1">
    <citation type="submission" date="2023-07" db="EMBL/GenBank/DDBJ databases">
        <title>Conexibacter stalactiti sp. nov., isolated from stalactites in a lava cave and emended description of the genus Conexibacter.</title>
        <authorList>
            <person name="Lee S.D."/>
        </authorList>
    </citation>
    <scope>NUCLEOTIDE SEQUENCE [LARGE SCALE GENOMIC DNA]</scope>
    <source>
        <strain evidence="19">KCTC 39840</strain>
    </source>
</reference>
<keyword evidence="11" id="KW-0472">Membrane</keyword>
<evidence type="ECO:0000256" key="11">
    <source>
        <dbReference type="ARBA" id="ARBA00023136"/>
    </source>
</evidence>
<feature type="compositionally biased region" description="Low complexity" evidence="16">
    <location>
        <begin position="1"/>
        <end position="16"/>
    </location>
</feature>
<keyword evidence="19" id="KW-1185">Reference proteome</keyword>
<evidence type="ECO:0000256" key="3">
    <source>
        <dbReference type="ARBA" id="ARBA00022475"/>
    </source>
</evidence>
<comment type="caution">
    <text evidence="18">The sequence shown here is derived from an EMBL/GenBank/DDBJ whole genome shotgun (WGS) entry which is preliminary data.</text>
</comment>
<keyword evidence="15" id="KW-0325">Glycoprotein</keyword>
<dbReference type="Proteomes" id="UP001284601">
    <property type="component" value="Unassembled WGS sequence"/>
</dbReference>
<dbReference type="Pfam" id="PF12810">
    <property type="entry name" value="ALK_LTK_GRD"/>
    <property type="match status" value="1"/>
</dbReference>
<evidence type="ECO:0000256" key="8">
    <source>
        <dbReference type="ARBA" id="ARBA00022777"/>
    </source>
</evidence>
<comment type="subcellular location">
    <subcellularLocation>
        <location evidence="1">Cell membrane</location>
        <topology evidence="1">Single-pass type I membrane protein</topology>
    </subcellularLocation>
</comment>
<evidence type="ECO:0000256" key="6">
    <source>
        <dbReference type="ARBA" id="ARBA00022729"/>
    </source>
</evidence>
<feature type="domain" description="ALK/LTK-like glycine-rich" evidence="17">
    <location>
        <begin position="33"/>
        <end position="254"/>
    </location>
</feature>
<evidence type="ECO:0000256" key="7">
    <source>
        <dbReference type="ARBA" id="ARBA00022741"/>
    </source>
</evidence>
<dbReference type="RefSeq" id="WP_318596079.1">
    <property type="nucleotide sequence ID" value="NZ_JAWSTH010000009.1"/>
</dbReference>
<evidence type="ECO:0000256" key="10">
    <source>
        <dbReference type="ARBA" id="ARBA00022989"/>
    </source>
</evidence>
<reference evidence="18 19" key="2">
    <citation type="submission" date="2023-10" db="EMBL/GenBank/DDBJ databases">
        <authorList>
            <person name="Han X.F."/>
        </authorList>
    </citation>
    <scope>NUCLEOTIDE SEQUENCE [LARGE SCALE GENOMIC DNA]</scope>
    <source>
        <strain evidence="18 19">KCTC 39840</strain>
    </source>
</reference>
<accession>A0ABU4HKQ0</accession>
<proteinExistence type="predicted"/>
<evidence type="ECO:0000256" key="5">
    <source>
        <dbReference type="ARBA" id="ARBA00022692"/>
    </source>
</evidence>
<evidence type="ECO:0000256" key="2">
    <source>
        <dbReference type="ARBA" id="ARBA00011902"/>
    </source>
</evidence>
<keyword evidence="8" id="KW-0418">Kinase</keyword>
<keyword evidence="12" id="KW-0829">Tyrosine-protein kinase</keyword>
<evidence type="ECO:0000256" key="1">
    <source>
        <dbReference type="ARBA" id="ARBA00004251"/>
    </source>
</evidence>
<sequence>MLPAAASAATSQSFTTPGATQFTVPAGVTRIAIDAIGGQGGGALQTPPFRCQGGAGSRVRGTMTVTPGQSFWVVVGGAGGDAMPPIQSSVGGYNGGGNGRSQQWPSGGGGGASDIRTLPVANGLTPTDSRLLVAGGGGGAGGDNRDTCPAGGAGGATPGAGHDGAFGTTGGQPGTQSAGGARGLSALCTTPVASTDGALGVGGIGAYESQSNGLCGGSGAGGGGGRYGGGGGGAGQQSLLYGGGGGGAGSNYTNPARIGDVAITTAAWERTNAPLNGSITIDWTPDSPTASISSPATGSSYAVGQTVATSFSCTDALNGGGITSCVDGAGRTSPGTLDTTTPGSHTYTVTATSASALRGTDSITYTVVAAPRATISAPASGGTYEVGQNVPTAFTCTEGASGPGITTCLDGAGRTSPGRLDTTTPGSHTYTVTATSGSSQRGTDSITYTVAAAPSATITAPATGGTYAVGQNVPTAFTCTEGASGPGITTCLDGAGRTSPGRLDTTTTGSHTYTVRATSGSGQSRTATITYTVADAPSATISAPATGGTYAVGQNVATAFTCADGASGPGITSCLDDAGRTSPATLDTSTPGSHTYTVRATSGSGQTGTATITYTVAAAPSATITAPADGQVYAVGADVATAFTCADGASGPGITSCLDDAGRTSPGRLDTTTTGSHTYTVTATSGSGQRGTDSITYTVARVPTATISAPQDGATFAVGEAVTTSFSCAIGQDGGPIETCEDSDGASGGSGRLDTSRAGRFTYTVDARSDDGLSGSTSIAYTVAEAPRATISAPGDGGTYTVGDRVETAFACVEGAFGPGIASCVDGAGASGTGVLDTTTAGSHSYRVTATSRDGQTASASISYTVVRPADPPARRDPDGPGTPPDGGRAGPNGPNGPNGSGGSGGSGGTPNGPSGTGGTPPSNDVRFTRVRTNADGSLRFTVRFPGRGRAETMLTARKVTLAGASATFTPLASRFAFATGRHTVRRAGLFTLTLRPNRRGRELIARGRGATRLRLWVAFTPTGGRQRKISVFGVRVPAPATAPAGAARDRR</sequence>
<feature type="region of interest" description="Disordered" evidence="16">
    <location>
        <begin position="88"/>
        <end position="180"/>
    </location>
</feature>
<evidence type="ECO:0000313" key="19">
    <source>
        <dbReference type="Proteomes" id="UP001284601"/>
    </source>
</evidence>
<feature type="region of interest" description="Disordered" evidence="16">
    <location>
        <begin position="847"/>
        <end position="927"/>
    </location>
</feature>
<evidence type="ECO:0000259" key="17">
    <source>
        <dbReference type="Pfam" id="PF12810"/>
    </source>
</evidence>
<evidence type="ECO:0000256" key="9">
    <source>
        <dbReference type="ARBA" id="ARBA00022840"/>
    </source>
</evidence>
<feature type="compositionally biased region" description="Polar residues" evidence="16">
    <location>
        <begin position="847"/>
        <end position="864"/>
    </location>
</feature>
<feature type="compositionally biased region" description="Gly residues" evidence="16">
    <location>
        <begin position="151"/>
        <end position="173"/>
    </location>
</feature>
<evidence type="ECO:0000256" key="16">
    <source>
        <dbReference type="SAM" id="MobiDB-lite"/>
    </source>
</evidence>
<keyword evidence="14" id="KW-0675">Receptor</keyword>
<evidence type="ECO:0000256" key="12">
    <source>
        <dbReference type="ARBA" id="ARBA00023137"/>
    </source>
</evidence>
<protein>
    <recommendedName>
        <fullName evidence="2">receptor protein-tyrosine kinase</fullName>
        <ecNumber evidence="2">2.7.10.1</ecNumber>
    </recommendedName>
</protein>
<organism evidence="18 19">
    <name type="scientific">Conexibacter stalactiti</name>
    <dbReference type="NCBI Taxonomy" id="1940611"/>
    <lineage>
        <taxon>Bacteria</taxon>
        <taxon>Bacillati</taxon>
        <taxon>Actinomycetota</taxon>
        <taxon>Thermoleophilia</taxon>
        <taxon>Solirubrobacterales</taxon>
        <taxon>Conexibacteraceae</taxon>
        <taxon>Conexibacter</taxon>
    </lineage>
</organism>
<evidence type="ECO:0000256" key="4">
    <source>
        <dbReference type="ARBA" id="ARBA00022679"/>
    </source>
</evidence>
<evidence type="ECO:0000256" key="14">
    <source>
        <dbReference type="ARBA" id="ARBA00023170"/>
    </source>
</evidence>
<keyword evidence="10" id="KW-1133">Transmembrane helix</keyword>
<dbReference type="EMBL" id="JAWSTH010000009">
    <property type="protein sequence ID" value="MDW5593820.1"/>
    <property type="molecule type" value="Genomic_DNA"/>
</dbReference>
<evidence type="ECO:0000313" key="18">
    <source>
        <dbReference type="EMBL" id="MDW5593820.1"/>
    </source>
</evidence>
<name>A0ABU4HKQ0_9ACTN</name>
<keyword evidence="5" id="KW-0812">Transmembrane</keyword>
<feature type="compositionally biased region" description="Gly residues" evidence="16">
    <location>
        <begin position="897"/>
        <end position="919"/>
    </location>
</feature>
<feature type="region of interest" description="Disordered" evidence="16">
    <location>
        <begin position="1"/>
        <end position="20"/>
    </location>
</feature>
<evidence type="ECO:0000256" key="15">
    <source>
        <dbReference type="ARBA" id="ARBA00023180"/>
    </source>
</evidence>
<keyword evidence="7" id="KW-0547">Nucleotide-binding</keyword>
<keyword evidence="9" id="KW-0067">ATP-binding</keyword>
<dbReference type="InterPro" id="IPR055163">
    <property type="entry name" value="ALK/LTK-like_GRD"/>
</dbReference>
<keyword evidence="6" id="KW-0732">Signal</keyword>
<keyword evidence="13" id="KW-1015">Disulfide bond</keyword>
<keyword evidence="4" id="KW-0808">Transferase</keyword>
<keyword evidence="3" id="KW-1003">Cell membrane</keyword>
<gene>
    <name evidence="18" type="ORF">R7226_05715</name>
</gene>
<dbReference type="EC" id="2.7.10.1" evidence="2"/>